<evidence type="ECO:0000313" key="1">
    <source>
        <dbReference type="EMBL" id="MBX32300.1"/>
    </source>
</evidence>
<name>A0A2P2MQ22_RHIMU</name>
<dbReference type="EMBL" id="GGEC01051816">
    <property type="protein sequence ID" value="MBX32300.1"/>
    <property type="molecule type" value="Transcribed_RNA"/>
</dbReference>
<reference evidence="1" key="1">
    <citation type="submission" date="2018-02" db="EMBL/GenBank/DDBJ databases">
        <title>Rhizophora mucronata_Transcriptome.</title>
        <authorList>
            <person name="Meera S.P."/>
            <person name="Sreeshan A."/>
            <person name="Augustine A."/>
        </authorList>
    </citation>
    <scope>NUCLEOTIDE SEQUENCE</scope>
    <source>
        <tissue evidence="1">Leaf</tissue>
    </source>
</reference>
<organism evidence="1">
    <name type="scientific">Rhizophora mucronata</name>
    <name type="common">Asiatic mangrove</name>
    <dbReference type="NCBI Taxonomy" id="61149"/>
    <lineage>
        <taxon>Eukaryota</taxon>
        <taxon>Viridiplantae</taxon>
        <taxon>Streptophyta</taxon>
        <taxon>Embryophyta</taxon>
        <taxon>Tracheophyta</taxon>
        <taxon>Spermatophyta</taxon>
        <taxon>Magnoliopsida</taxon>
        <taxon>eudicotyledons</taxon>
        <taxon>Gunneridae</taxon>
        <taxon>Pentapetalae</taxon>
        <taxon>rosids</taxon>
        <taxon>fabids</taxon>
        <taxon>Malpighiales</taxon>
        <taxon>Rhizophoraceae</taxon>
        <taxon>Rhizophora</taxon>
    </lineage>
</organism>
<sequence>MNDEDSGLHGHQFVKLFNDLIIGGYWRNGTPVRDTDINCLQIIDQVRYDSLPIFVVDVDGHNFFPSKGLDHGAYGMHLSGIILRGSKEIWMPSGSEGRTGCRK</sequence>
<protein>
    <submittedName>
        <fullName evidence="1">Uncharacterized protein</fullName>
    </submittedName>
</protein>
<proteinExistence type="predicted"/>
<dbReference type="AlphaFoldDB" id="A0A2P2MQ22"/>
<accession>A0A2P2MQ22</accession>